<dbReference type="PROSITE" id="PS50048">
    <property type="entry name" value="ZN2_CY6_FUNGAL_2"/>
    <property type="match status" value="1"/>
</dbReference>
<keyword evidence="2" id="KW-0805">Transcription regulation</keyword>
<proteinExistence type="predicted"/>
<gene>
    <name evidence="8" type="ORF">MPDQ_003340</name>
</gene>
<organism evidence="8 9">
    <name type="scientific">Monascus purpureus</name>
    <name type="common">Red mold</name>
    <name type="synonym">Monascus anka</name>
    <dbReference type="NCBI Taxonomy" id="5098"/>
    <lineage>
        <taxon>Eukaryota</taxon>
        <taxon>Fungi</taxon>
        <taxon>Dikarya</taxon>
        <taxon>Ascomycota</taxon>
        <taxon>Pezizomycotina</taxon>
        <taxon>Eurotiomycetes</taxon>
        <taxon>Eurotiomycetidae</taxon>
        <taxon>Eurotiales</taxon>
        <taxon>Aspergillaceae</taxon>
        <taxon>Monascus</taxon>
    </lineage>
</organism>
<dbReference type="Pfam" id="PF00172">
    <property type="entry name" value="Zn_clus"/>
    <property type="match status" value="1"/>
</dbReference>
<dbReference type="PANTHER" id="PTHR47783">
    <property type="entry name" value="ZN(II)2CYS6 TRANSCRIPTION FACTOR (EUROFUNG)-RELATED"/>
    <property type="match status" value="1"/>
</dbReference>
<feature type="compositionally biased region" description="Polar residues" evidence="6">
    <location>
        <begin position="76"/>
        <end position="122"/>
    </location>
</feature>
<protein>
    <recommendedName>
        <fullName evidence="7">Zn(2)-C6 fungal-type domain-containing protein</fullName>
    </recommendedName>
</protein>
<dbReference type="SMART" id="SM00066">
    <property type="entry name" value="GAL4"/>
    <property type="match status" value="1"/>
</dbReference>
<dbReference type="Gene3D" id="4.10.240.10">
    <property type="entry name" value="Zn(2)-C6 fungal-type DNA-binding domain"/>
    <property type="match status" value="1"/>
</dbReference>
<dbReference type="InterPro" id="IPR036864">
    <property type="entry name" value="Zn2-C6_fun-type_DNA-bd_sf"/>
</dbReference>
<name>A0A507QJ48_MONPU</name>
<keyword evidence="5" id="KW-0539">Nucleus</keyword>
<feature type="region of interest" description="Disordered" evidence="6">
    <location>
        <begin position="74"/>
        <end position="169"/>
    </location>
</feature>
<dbReference type="AlphaFoldDB" id="A0A507QJ48"/>
<accession>A0A507QJ48</accession>
<evidence type="ECO:0000256" key="5">
    <source>
        <dbReference type="ARBA" id="ARBA00023242"/>
    </source>
</evidence>
<dbReference type="CDD" id="cd00067">
    <property type="entry name" value="GAL4"/>
    <property type="match status" value="1"/>
</dbReference>
<dbReference type="GO" id="GO:0008270">
    <property type="term" value="F:zinc ion binding"/>
    <property type="evidence" value="ECO:0007669"/>
    <property type="project" value="InterPro"/>
</dbReference>
<feature type="region of interest" description="Disordered" evidence="6">
    <location>
        <begin position="199"/>
        <end position="243"/>
    </location>
</feature>
<feature type="region of interest" description="Disordered" evidence="6">
    <location>
        <begin position="682"/>
        <end position="717"/>
    </location>
</feature>
<dbReference type="InterPro" id="IPR001138">
    <property type="entry name" value="Zn2Cys6_DnaBD"/>
</dbReference>
<evidence type="ECO:0000256" key="6">
    <source>
        <dbReference type="SAM" id="MobiDB-lite"/>
    </source>
</evidence>
<keyword evidence="9" id="KW-1185">Reference proteome</keyword>
<dbReference type="SUPFAM" id="SSF57701">
    <property type="entry name" value="Zn2/Cys6 DNA-binding domain"/>
    <property type="match status" value="1"/>
</dbReference>
<sequence length="873" mass="95612">MSLPSPKKNGADNTAPRQIRFVSTDGQPQTKRRRITAACLTCRKRKIRCSGEQPVCSTCSKYGHICLGYSEPSFPHRSQSNSTARTPVLSSSIPNNNGDASNPSASGVTNGRSSDIPSNDGDTSPEAAQPSGSRDGSSARDPYSNASKGPERQVSGESPESERSSLRSNHRTHVPYFRYFGPTAIVPGFKQMVVRVRSSRKSNPSLSSDSLSARRSPDSTDLGEQQLIIPGDNRDANTIPFYDRNDNLPPDRFLRDLKNKQVDTILVDAVCALAARFSPHPLLSPPQAPSIDGNEPPPSCKKSDRGLPFAHRAISALVYALSCPTMSVVQACLLLAYEEFGSSHDSGLWMYLGISIRMAQDLGMQKLRGLKYNYGRVGLNPNAVKTAYPVKLGGDQYDDSQGCEAPIPPPLDTDDGRAKERERVDLFWSIFFLDRVISSGTGRPVTLRDEDIELCFPLQCESQLPNGWPSPFPQLIRIIHLYGRVTDLINGIQDANHVTPDTLQRLAGMESDLTGIYQRLSPRLHFNAVNFQTGFVMPGSQDRKTASKHTLLASATKENYQRCYKALKALATYWEGTRYILTVLDQKAKGIVDPLLYTAEEMESAVEMPHVPSIAPPGWRMAGPSQGSADEQGPSEEMEASSDGNRMDRSQAIGWALTGATNSSQPNLSLLYQLPAQRADAASANPTYPSQYSHGQHYLPMHTNASQPPYSRPLESTDTRKYSHLTPNQVTTSDANLLLGLHAPYPNSGSSHPSSGPQTAYTTNIASSNVGNQASGYNYNLPPSGPEPRANVARLDSHHVDISTGDPNLGEVFIESQDIDMNTLHSEHSLPFTLNGEIIPWLEYLPEDVANFFGEHQSYPLTRHDDDHVKPPQ</sequence>
<feature type="compositionally biased region" description="Low complexity" evidence="6">
    <location>
        <begin position="201"/>
        <end position="214"/>
    </location>
</feature>
<dbReference type="Pfam" id="PF04082">
    <property type="entry name" value="Fungal_trans"/>
    <property type="match status" value="1"/>
</dbReference>
<dbReference type="STRING" id="5098.A0A507QJ48"/>
<evidence type="ECO:0000259" key="7">
    <source>
        <dbReference type="PROSITE" id="PS50048"/>
    </source>
</evidence>
<dbReference type="PANTHER" id="PTHR47783:SF1">
    <property type="entry name" value="ZN(II)2CYS6 TRANSCRIPTION FACTOR (EUROFUNG)"/>
    <property type="match status" value="1"/>
</dbReference>
<evidence type="ECO:0000313" key="8">
    <source>
        <dbReference type="EMBL" id="TQB68516.1"/>
    </source>
</evidence>
<keyword evidence="4" id="KW-0804">Transcription</keyword>
<dbReference type="GO" id="GO:0006351">
    <property type="term" value="P:DNA-templated transcription"/>
    <property type="evidence" value="ECO:0007669"/>
    <property type="project" value="InterPro"/>
</dbReference>
<evidence type="ECO:0000256" key="2">
    <source>
        <dbReference type="ARBA" id="ARBA00023015"/>
    </source>
</evidence>
<feature type="domain" description="Zn(2)-C6 fungal-type" evidence="7">
    <location>
        <begin position="38"/>
        <end position="66"/>
    </location>
</feature>
<reference evidence="8 9" key="1">
    <citation type="submission" date="2019-06" db="EMBL/GenBank/DDBJ databases">
        <title>Wine fermentation using esterase from Monascus purpureus.</title>
        <authorList>
            <person name="Geng C."/>
            <person name="Zhang Y."/>
        </authorList>
    </citation>
    <scope>NUCLEOTIDE SEQUENCE [LARGE SCALE GENOMIC DNA]</scope>
    <source>
        <strain evidence="8">HQ1</strain>
    </source>
</reference>
<feature type="region of interest" description="Disordered" evidence="6">
    <location>
        <begin position="615"/>
        <end position="646"/>
    </location>
</feature>
<dbReference type="GO" id="GO:0003677">
    <property type="term" value="F:DNA binding"/>
    <property type="evidence" value="ECO:0007669"/>
    <property type="project" value="UniProtKB-KW"/>
</dbReference>
<keyword evidence="3" id="KW-0238">DNA-binding</keyword>
<keyword evidence="1" id="KW-0479">Metal-binding</keyword>
<feature type="region of interest" description="Disordered" evidence="6">
    <location>
        <begin position="284"/>
        <end position="304"/>
    </location>
</feature>
<evidence type="ECO:0000256" key="4">
    <source>
        <dbReference type="ARBA" id="ARBA00023163"/>
    </source>
</evidence>
<feature type="region of interest" description="Disordered" evidence="6">
    <location>
        <begin position="1"/>
        <end position="30"/>
    </location>
</feature>
<dbReference type="InterPro" id="IPR007219">
    <property type="entry name" value="XnlR_reg_dom"/>
</dbReference>
<evidence type="ECO:0000256" key="1">
    <source>
        <dbReference type="ARBA" id="ARBA00022723"/>
    </source>
</evidence>
<feature type="compositionally biased region" description="Polar residues" evidence="6">
    <location>
        <begin position="684"/>
        <end position="694"/>
    </location>
</feature>
<dbReference type="EMBL" id="VIFY01000210">
    <property type="protein sequence ID" value="TQB68516.1"/>
    <property type="molecule type" value="Genomic_DNA"/>
</dbReference>
<dbReference type="PROSITE" id="PS00463">
    <property type="entry name" value="ZN2_CY6_FUNGAL_1"/>
    <property type="match status" value="1"/>
</dbReference>
<dbReference type="Proteomes" id="UP000319663">
    <property type="component" value="Unassembled WGS sequence"/>
</dbReference>
<evidence type="ECO:0000256" key="3">
    <source>
        <dbReference type="ARBA" id="ARBA00023125"/>
    </source>
</evidence>
<dbReference type="GO" id="GO:0000981">
    <property type="term" value="F:DNA-binding transcription factor activity, RNA polymerase II-specific"/>
    <property type="evidence" value="ECO:0007669"/>
    <property type="project" value="InterPro"/>
</dbReference>
<comment type="caution">
    <text evidence="8">The sequence shown here is derived from an EMBL/GenBank/DDBJ whole genome shotgun (WGS) entry which is preliminary data.</text>
</comment>
<dbReference type="CDD" id="cd12148">
    <property type="entry name" value="fungal_TF_MHR"/>
    <property type="match status" value="1"/>
</dbReference>
<dbReference type="SMART" id="SM00906">
    <property type="entry name" value="Fungal_trans"/>
    <property type="match status" value="1"/>
</dbReference>
<evidence type="ECO:0000313" key="9">
    <source>
        <dbReference type="Proteomes" id="UP000319663"/>
    </source>
</evidence>